<gene>
    <name evidence="1" type="ORF">NIES267_17790</name>
</gene>
<organism evidence="1 2">
    <name type="scientific">Calothrix parasitica NIES-267</name>
    <dbReference type="NCBI Taxonomy" id="1973488"/>
    <lineage>
        <taxon>Bacteria</taxon>
        <taxon>Bacillati</taxon>
        <taxon>Cyanobacteriota</taxon>
        <taxon>Cyanophyceae</taxon>
        <taxon>Nostocales</taxon>
        <taxon>Calotrichaceae</taxon>
        <taxon>Calothrix</taxon>
    </lineage>
</organism>
<accession>A0A1Z4LM33</accession>
<dbReference type="AlphaFoldDB" id="A0A1Z4LM33"/>
<dbReference type="PANTHER" id="PTHR43845:SF1">
    <property type="entry name" value="BLR5969 PROTEIN"/>
    <property type="match status" value="1"/>
</dbReference>
<dbReference type="Gene3D" id="3.40.50.12780">
    <property type="entry name" value="N-terminal domain of ligase-like"/>
    <property type="match status" value="1"/>
</dbReference>
<sequence length="515" mass="58185">MNYEQQSQRAIKGFEDFLHTSLETVLQQHLDKNPAEEIIKLFHDVAANVPAYKAFLSQNQINPDNIQTFEDFQKLLPLTKQNYLKCYSLADFCRDGKIASCDMIAASSGSTGKPTFWLRFFTDELAVATRFEQIFYDSFFADTKPTLAVICFALGTWVGGMFTTNCCRYLSSKGYPVTVISPGTNKTEILRVLEELSPNFEQTVLLGYPPFLKDVIDTGIARGMDLKPHNIKFVMAGEVFSEEWRNLVGERVGSQNPSYDFASLYGTADAGVLGNETPLSICIRQFLSQNPDAARNLFGESRLPTLLQYDPLNRFFEVIGKEVEKDENNREGIERGTLLFSGDNGIPLVRYNILDNGGIITYDAMLQFLSEWGFNPLEALSNQRGIRNLPFVFVFGRSNFTISYFGANIYPENIKVGLEQPLISDWVTGKFVMQIQEDADKNSFLSVVVELAPKVEASEEKKQAVANSILAQLQRLNSEFANYVPPEYQTPQVRLLPMGEPEYFPQGVKHRYTRN</sequence>
<keyword evidence="2" id="KW-1185">Reference proteome</keyword>
<protein>
    <submittedName>
        <fullName evidence="1">Putative phenylacetate-CoA ligase</fullName>
    </submittedName>
</protein>
<name>A0A1Z4LM33_9CYAN</name>
<keyword evidence="1" id="KW-0436">Ligase</keyword>
<dbReference type="SUPFAM" id="SSF56801">
    <property type="entry name" value="Acetyl-CoA synthetase-like"/>
    <property type="match status" value="1"/>
</dbReference>
<dbReference type="EMBL" id="AP018227">
    <property type="protein sequence ID" value="BAY82300.1"/>
    <property type="molecule type" value="Genomic_DNA"/>
</dbReference>
<dbReference type="Proteomes" id="UP000218418">
    <property type="component" value="Chromosome"/>
</dbReference>
<proteinExistence type="predicted"/>
<dbReference type="PANTHER" id="PTHR43845">
    <property type="entry name" value="BLR5969 PROTEIN"/>
    <property type="match status" value="1"/>
</dbReference>
<evidence type="ECO:0000313" key="2">
    <source>
        <dbReference type="Proteomes" id="UP000218418"/>
    </source>
</evidence>
<dbReference type="InterPro" id="IPR042099">
    <property type="entry name" value="ANL_N_sf"/>
</dbReference>
<reference evidence="1 2" key="1">
    <citation type="submission" date="2017-06" db="EMBL/GenBank/DDBJ databases">
        <title>Genome sequencing of cyanobaciteial culture collection at National Institute for Environmental Studies (NIES).</title>
        <authorList>
            <person name="Hirose Y."/>
            <person name="Shimura Y."/>
            <person name="Fujisawa T."/>
            <person name="Nakamura Y."/>
            <person name="Kawachi M."/>
        </authorList>
    </citation>
    <scope>NUCLEOTIDE SEQUENCE [LARGE SCALE GENOMIC DNA]</scope>
    <source>
        <strain evidence="1 2">NIES-267</strain>
    </source>
</reference>
<dbReference type="GO" id="GO:0016874">
    <property type="term" value="F:ligase activity"/>
    <property type="evidence" value="ECO:0007669"/>
    <property type="project" value="UniProtKB-KW"/>
</dbReference>
<evidence type="ECO:0000313" key="1">
    <source>
        <dbReference type="EMBL" id="BAY82300.1"/>
    </source>
</evidence>
<dbReference type="OrthoDB" id="568480at2"/>